<dbReference type="GO" id="GO:0003723">
    <property type="term" value="F:RNA binding"/>
    <property type="evidence" value="ECO:0007669"/>
    <property type="project" value="InterPro"/>
</dbReference>
<feature type="domain" description="PUA" evidence="9">
    <location>
        <begin position="321"/>
        <end position="404"/>
    </location>
</feature>
<dbReference type="Gene3D" id="2.30.130.10">
    <property type="entry name" value="PUA domain"/>
    <property type="match status" value="1"/>
</dbReference>
<dbReference type="PANTHER" id="PTHR43654:SF1">
    <property type="entry name" value="ISOPENTENYL PHOSPHATE KINASE"/>
    <property type="match status" value="1"/>
</dbReference>
<dbReference type="InParanoid" id="E8R3Q8"/>
<dbReference type="CDD" id="cd21157">
    <property type="entry name" value="PUA_G5K"/>
    <property type="match status" value="1"/>
</dbReference>
<protein>
    <recommendedName>
        <fullName evidence="8">Glutamate 5-kinase</fullName>
        <ecNumber evidence="8">2.7.2.11</ecNumber>
    </recommendedName>
    <alternativeName>
        <fullName evidence="8">Gamma-glutamyl kinase</fullName>
        <shortName evidence="8">GK</shortName>
    </alternativeName>
</protein>
<dbReference type="Gene3D" id="3.40.1160.10">
    <property type="entry name" value="Acetylglutamate kinase-like"/>
    <property type="match status" value="2"/>
</dbReference>
<feature type="binding site" evidence="8">
    <location>
        <position position="187"/>
    </location>
    <ligand>
        <name>substrate</name>
    </ligand>
</feature>
<dbReference type="KEGG" id="ipa:Isop_2063"/>
<dbReference type="PIRSF" id="PIRSF000729">
    <property type="entry name" value="GK"/>
    <property type="match status" value="1"/>
</dbReference>
<reference evidence="10 11" key="1">
    <citation type="journal article" date="2011" name="Stand. Genomic Sci.">
        <title>Complete genome sequence of Isosphaera pallida type strain (IS1B).</title>
        <authorList>
            <consortium name="US DOE Joint Genome Institute (JGI-PGF)"/>
            <person name="Goker M."/>
            <person name="Cleland D."/>
            <person name="Saunders E."/>
            <person name="Lapidus A."/>
            <person name="Nolan M."/>
            <person name="Lucas S."/>
            <person name="Hammon N."/>
            <person name="Deshpande S."/>
            <person name="Cheng J.F."/>
            <person name="Tapia R."/>
            <person name="Han C."/>
            <person name="Goodwin L."/>
            <person name="Pitluck S."/>
            <person name="Liolios K."/>
            <person name="Pagani I."/>
            <person name="Ivanova N."/>
            <person name="Mavromatis K."/>
            <person name="Pati A."/>
            <person name="Chen A."/>
            <person name="Palaniappan K."/>
            <person name="Land M."/>
            <person name="Hauser L."/>
            <person name="Chang Y.J."/>
            <person name="Jeffries C.D."/>
            <person name="Detter J.C."/>
            <person name="Beck B."/>
            <person name="Woyke T."/>
            <person name="Bristow J."/>
            <person name="Eisen J.A."/>
            <person name="Markowitz V."/>
            <person name="Hugenholtz P."/>
            <person name="Kyrpides N.C."/>
            <person name="Klenk H.P."/>
        </authorList>
    </citation>
    <scope>NUCLEOTIDE SEQUENCE [LARGE SCALE GENOMIC DNA]</scope>
    <source>
        <strain evidence="11">ATCC 43644 / DSM 9630 / IS1B</strain>
    </source>
</reference>
<dbReference type="GO" id="GO:0005524">
    <property type="term" value="F:ATP binding"/>
    <property type="evidence" value="ECO:0007669"/>
    <property type="project" value="UniProtKB-KW"/>
</dbReference>
<feature type="binding site" evidence="8">
    <location>
        <begin position="255"/>
        <end position="261"/>
    </location>
    <ligand>
        <name>ATP</name>
        <dbReference type="ChEBI" id="CHEBI:30616"/>
    </ligand>
</feature>
<dbReference type="EC" id="2.7.2.11" evidence="8"/>
<comment type="similarity">
    <text evidence="8">Belongs to the glutamate 5-kinase family.</text>
</comment>
<dbReference type="InterPro" id="IPR036974">
    <property type="entry name" value="PUA_sf"/>
</dbReference>
<dbReference type="NCBIfam" id="TIGR01027">
    <property type="entry name" value="proB"/>
    <property type="match status" value="1"/>
</dbReference>
<keyword evidence="11" id="KW-1185">Reference proteome</keyword>
<dbReference type="InterPro" id="IPR015947">
    <property type="entry name" value="PUA-like_sf"/>
</dbReference>
<evidence type="ECO:0000313" key="11">
    <source>
        <dbReference type="Proteomes" id="UP000008631"/>
    </source>
</evidence>
<dbReference type="Proteomes" id="UP000008631">
    <property type="component" value="Chromosome"/>
</dbReference>
<organism evidence="10 11">
    <name type="scientific">Isosphaera pallida (strain ATCC 43644 / DSM 9630 / IS1B)</name>
    <dbReference type="NCBI Taxonomy" id="575540"/>
    <lineage>
        <taxon>Bacteria</taxon>
        <taxon>Pseudomonadati</taxon>
        <taxon>Planctomycetota</taxon>
        <taxon>Planctomycetia</taxon>
        <taxon>Isosphaerales</taxon>
        <taxon>Isosphaeraceae</taxon>
        <taxon>Isosphaera</taxon>
    </lineage>
</organism>
<comment type="pathway">
    <text evidence="8">Amino-acid biosynthesis; L-proline biosynthesis; L-glutamate 5-semialdehyde from L-glutamate: step 1/2.</text>
</comment>
<dbReference type="InterPro" id="IPR011529">
    <property type="entry name" value="Glu_5kinase"/>
</dbReference>
<feature type="binding site" evidence="8">
    <location>
        <position position="88"/>
    </location>
    <ligand>
        <name>substrate</name>
    </ligand>
</feature>
<dbReference type="InterPro" id="IPR019797">
    <property type="entry name" value="Glutamate_5-kinase_CS"/>
</dbReference>
<dbReference type="Pfam" id="PF01472">
    <property type="entry name" value="PUA"/>
    <property type="match status" value="1"/>
</dbReference>
<dbReference type="PRINTS" id="PR00474">
    <property type="entry name" value="GLU5KINASE"/>
</dbReference>
<dbReference type="eggNOG" id="COG0263">
    <property type="taxonomic scope" value="Bacteria"/>
</dbReference>
<dbReference type="SMART" id="SM00359">
    <property type="entry name" value="PUA"/>
    <property type="match status" value="1"/>
</dbReference>
<dbReference type="InterPro" id="IPR001048">
    <property type="entry name" value="Asp/Glu/Uridylate_kinase"/>
</dbReference>
<dbReference type="GO" id="GO:0055129">
    <property type="term" value="P:L-proline biosynthetic process"/>
    <property type="evidence" value="ECO:0007669"/>
    <property type="project" value="UniProtKB-UniRule"/>
</dbReference>
<comment type="subcellular location">
    <subcellularLocation>
        <location evidence="8">Cytoplasm</location>
    </subcellularLocation>
</comment>
<keyword evidence="7 8" id="KW-0067">ATP-binding</keyword>
<feature type="binding site" evidence="8">
    <location>
        <position position="175"/>
    </location>
    <ligand>
        <name>substrate</name>
    </ligand>
</feature>
<keyword evidence="6 8" id="KW-0418">Kinase</keyword>
<dbReference type="STRING" id="575540.Isop_2063"/>
<evidence type="ECO:0000256" key="6">
    <source>
        <dbReference type="ARBA" id="ARBA00022777"/>
    </source>
</evidence>
<gene>
    <name evidence="8" type="primary">proB</name>
    <name evidence="10" type="ordered locus">Isop_2063</name>
</gene>
<keyword evidence="5 8" id="KW-0547">Nucleotide-binding</keyword>
<proteinExistence type="inferred from homology"/>
<dbReference type="PROSITE" id="PS50890">
    <property type="entry name" value="PUA"/>
    <property type="match status" value="1"/>
</dbReference>
<keyword evidence="3 8" id="KW-0641">Proline biosynthesis</keyword>
<dbReference type="UniPathway" id="UPA00098">
    <property type="reaction ID" value="UER00359"/>
</dbReference>
<dbReference type="InterPro" id="IPR005715">
    <property type="entry name" value="Glu_5kinase/COase_Synthase"/>
</dbReference>
<evidence type="ECO:0000313" key="10">
    <source>
        <dbReference type="EMBL" id="ADV62643.1"/>
    </source>
</evidence>
<comment type="catalytic activity">
    <reaction evidence="8">
        <text>L-glutamate + ATP = L-glutamyl 5-phosphate + ADP</text>
        <dbReference type="Rhea" id="RHEA:14877"/>
        <dbReference type="ChEBI" id="CHEBI:29985"/>
        <dbReference type="ChEBI" id="CHEBI:30616"/>
        <dbReference type="ChEBI" id="CHEBI:58274"/>
        <dbReference type="ChEBI" id="CHEBI:456216"/>
        <dbReference type="EC" id="2.7.2.11"/>
    </reaction>
</comment>
<feature type="binding site" evidence="8">
    <location>
        <position position="48"/>
    </location>
    <ligand>
        <name>ATP</name>
        <dbReference type="ChEBI" id="CHEBI:30616"/>
    </ligand>
</feature>
<dbReference type="SUPFAM" id="SSF53633">
    <property type="entry name" value="Carbamate kinase-like"/>
    <property type="match status" value="1"/>
</dbReference>
<evidence type="ECO:0000256" key="7">
    <source>
        <dbReference type="ARBA" id="ARBA00022840"/>
    </source>
</evidence>
<name>E8R3Q8_ISOPI</name>
<evidence type="ECO:0000256" key="1">
    <source>
        <dbReference type="ARBA" id="ARBA00022490"/>
    </source>
</evidence>
<comment type="function">
    <text evidence="8">Catalyzes the transfer of a phosphate group to glutamate to form L-glutamate 5-phosphate.</text>
</comment>
<dbReference type="PANTHER" id="PTHR43654">
    <property type="entry name" value="GLUTAMATE 5-KINASE"/>
    <property type="match status" value="1"/>
</dbReference>
<dbReference type="InterPro" id="IPR002478">
    <property type="entry name" value="PUA"/>
</dbReference>
<dbReference type="FunCoup" id="E8R3Q8">
    <property type="interactions" value="375"/>
</dbReference>
<dbReference type="AlphaFoldDB" id="E8R3Q8"/>
<dbReference type="HAMAP" id="MF_00456">
    <property type="entry name" value="ProB"/>
    <property type="match status" value="1"/>
</dbReference>
<dbReference type="SUPFAM" id="SSF88697">
    <property type="entry name" value="PUA domain-like"/>
    <property type="match status" value="1"/>
</dbReference>
<evidence type="ECO:0000256" key="3">
    <source>
        <dbReference type="ARBA" id="ARBA00022650"/>
    </source>
</evidence>
<dbReference type="OrthoDB" id="9804434at2"/>
<dbReference type="HOGENOM" id="CLU_025400_2_0_0"/>
<dbReference type="Pfam" id="PF00696">
    <property type="entry name" value="AA_kinase"/>
    <property type="match status" value="1"/>
</dbReference>
<comment type="caution">
    <text evidence="8">Lacks conserved residue(s) required for the propagation of feature annotation.</text>
</comment>
<dbReference type="InterPro" id="IPR036393">
    <property type="entry name" value="AceGlu_kinase-like_sf"/>
</dbReference>
<dbReference type="FunFam" id="3.40.1160.10:FF:000006">
    <property type="entry name" value="Glutamate 5-kinase"/>
    <property type="match status" value="1"/>
</dbReference>
<dbReference type="RefSeq" id="WP_013564931.1">
    <property type="nucleotide sequence ID" value="NC_014962.1"/>
</dbReference>
<dbReference type="InterPro" id="IPR001057">
    <property type="entry name" value="Glu/AcGlu_kinase"/>
</dbReference>
<dbReference type="GO" id="GO:0005829">
    <property type="term" value="C:cytosol"/>
    <property type="evidence" value="ECO:0007669"/>
    <property type="project" value="TreeGrafter"/>
</dbReference>
<dbReference type="GO" id="GO:0004349">
    <property type="term" value="F:glutamate 5-kinase activity"/>
    <property type="evidence" value="ECO:0007669"/>
    <property type="project" value="UniProtKB-UniRule"/>
</dbReference>
<evidence type="ECO:0000256" key="8">
    <source>
        <dbReference type="HAMAP-Rule" id="MF_00456"/>
    </source>
</evidence>
<dbReference type="PROSITE" id="PS00902">
    <property type="entry name" value="GLUTAMATE_5_KINASE"/>
    <property type="match status" value="1"/>
</dbReference>
<keyword evidence="4 8" id="KW-0808">Transferase</keyword>
<evidence type="ECO:0000256" key="4">
    <source>
        <dbReference type="ARBA" id="ARBA00022679"/>
    </source>
</evidence>
<sequence length="412" mass="44363">MIAPFASNAVSSNEALARQAGGPRPGSPLVRDLVRDEVVMSADVWVVKVGSSVLTGPDGRIDPQRLHLIAREIGQVCDTGRRVALVSSGAVAAGIGQLGLPGRPEALRQLQAAAAVGQAHLLHIYDEVFRRQGRHAAQLLLNHDDFDNRERYLNIRNTMHALFEWRAVPVINENDSVSVNEIKLGDNDTLAAMVANLIPAPLLVILSVVDGLYPTDPTCETASDPTRPNEPIRLVPRLDEATLKLAGLSKSALGTGGMTTKLRAAGLVTRAGGSVIIASGRHERPLTRFLNGEPGGTLFLAEGRSQDARRRWIGLTARPKGRLIVDDGAKVALVEKGRSLLPIGLLDARGDFDKGDVVAVEDRQGREFARGLVNYGLVETLRVRGLRADQLKKILGAALHDEIIHRDNLVIL</sequence>
<dbReference type="CDD" id="cd04242">
    <property type="entry name" value="AAK_G5K_ProB"/>
    <property type="match status" value="1"/>
</dbReference>
<keyword evidence="2 8" id="KW-0028">Amino-acid biosynthesis</keyword>
<accession>E8R3Q8</accession>
<evidence type="ECO:0000256" key="5">
    <source>
        <dbReference type="ARBA" id="ARBA00022741"/>
    </source>
</evidence>
<evidence type="ECO:0000256" key="2">
    <source>
        <dbReference type="ARBA" id="ARBA00022605"/>
    </source>
</evidence>
<evidence type="ECO:0000259" key="9">
    <source>
        <dbReference type="SMART" id="SM00359"/>
    </source>
</evidence>
<keyword evidence="1 8" id="KW-0963">Cytoplasm</keyword>
<dbReference type="EMBL" id="CP002353">
    <property type="protein sequence ID" value="ADV62643.1"/>
    <property type="molecule type" value="Genomic_DNA"/>
</dbReference>
<dbReference type="InterPro" id="IPR041739">
    <property type="entry name" value="G5K_ProB"/>
</dbReference>